<organism evidence="1">
    <name type="scientific">viral metagenome</name>
    <dbReference type="NCBI Taxonomy" id="1070528"/>
    <lineage>
        <taxon>unclassified sequences</taxon>
        <taxon>metagenomes</taxon>
        <taxon>organismal metagenomes</taxon>
    </lineage>
</organism>
<protein>
    <submittedName>
        <fullName evidence="1">Uncharacterized protein</fullName>
    </submittedName>
</protein>
<name>A0A6C0JNT6_9ZZZZ</name>
<proteinExistence type="predicted"/>
<accession>A0A6C0JNT6</accession>
<sequence>MKCSELQNEIQELKQKHEELYRNHANIVLFLQSKNLNFDQIPIFHFSKNK</sequence>
<reference evidence="1" key="1">
    <citation type="journal article" date="2020" name="Nature">
        <title>Giant virus diversity and host interactions through global metagenomics.</title>
        <authorList>
            <person name="Schulz F."/>
            <person name="Roux S."/>
            <person name="Paez-Espino D."/>
            <person name="Jungbluth S."/>
            <person name="Walsh D.A."/>
            <person name="Denef V.J."/>
            <person name="McMahon K.D."/>
            <person name="Konstantinidis K.T."/>
            <person name="Eloe-Fadrosh E.A."/>
            <person name="Kyrpides N.C."/>
            <person name="Woyke T."/>
        </authorList>
    </citation>
    <scope>NUCLEOTIDE SEQUENCE</scope>
    <source>
        <strain evidence="1">GVMAG-M-3300027747-57</strain>
    </source>
</reference>
<dbReference type="AlphaFoldDB" id="A0A6C0JNT6"/>
<dbReference type="EMBL" id="MN740433">
    <property type="protein sequence ID" value="QHU06400.1"/>
    <property type="molecule type" value="Genomic_DNA"/>
</dbReference>
<evidence type="ECO:0000313" key="1">
    <source>
        <dbReference type="EMBL" id="QHU06400.1"/>
    </source>
</evidence>